<dbReference type="Proteomes" id="UP000318943">
    <property type="component" value="Unassembled WGS sequence"/>
</dbReference>
<reference evidence="3" key="2">
    <citation type="journal article" date="2022" name="Microbiol. Resour. Announc.">
        <title>Genome Sequence of Cupriavidus campinensis Strain G5, a Member of a Bacterial Consortium Capable of Polyethylene Degradation.</title>
        <authorList>
            <person name="Schneider B."/>
            <person name="Pfeiffer F."/>
            <person name="Dyall-Smith M."/>
            <person name="Kunte H.J."/>
        </authorList>
    </citation>
    <scope>NUCLEOTIDE SEQUENCE</scope>
    <source>
        <strain evidence="3">G5</strain>
    </source>
</reference>
<dbReference type="InterPro" id="IPR029463">
    <property type="entry name" value="Lys_MEP"/>
</dbReference>
<feature type="domain" description="Lysine-specific metallo-endopeptidase" evidence="1">
    <location>
        <begin position="170"/>
        <end position="330"/>
    </location>
</feature>
<reference evidence="3" key="3">
    <citation type="submission" date="2022-05" db="EMBL/GenBank/DDBJ databases">
        <authorList>
            <person name="Kunte H.-J."/>
        </authorList>
    </citation>
    <scope>NUCLEOTIDE SEQUENCE</scope>
    <source>
        <strain evidence="3">G5</strain>
    </source>
</reference>
<evidence type="ECO:0000313" key="2">
    <source>
        <dbReference type="EMBL" id="TSP09230.1"/>
    </source>
</evidence>
<evidence type="ECO:0000259" key="1">
    <source>
        <dbReference type="SMART" id="SM01351"/>
    </source>
</evidence>
<gene>
    <name evidence="2" type="ORF">FGG12_28745</name>
    <name evidence="3" type="ORF">M5D45_25170</name>
</gene>
<keyword evidence="3" id="KW-0378">Hydrolase</keyword>
<evidence type="ECO:0000313" key="5">
    <source>
        <dbReference type="Proteomes" id="UP001056132"/>
    </source>
</evidence>
<name>A0AAE9L486_9BURK</name>
<dbReference type="InterPro" id="IPR034108">
    <property type="entry name" value="Pept_M35-like_proteobacteria"/>
</dbReference>
<dbReference type="KEGG" id="ccam:M5D45_25170"/>
<dbReference type="GO" id="GO:0004222">
    <property type="term" value="F:metalloendopeptidase activity"/>
    <property type="evidence" value="ECO:0007669"/>
    <property type="project" value="InterPro"/>
</dbReference>
<dbReference type="EMBL" id="VCIZ01000032">
    <property type="protein sequence ID" value="TSP09230.1"/>
    <property type="molecule type" value="Genomic_DNA"/>
</dbReference>
<dbReference type="Gene3D" id="3.40.390.10">
    <property type="entry name" value="Collagenase (Catalytic Domain)"/>
    <property type="match status" value="1"/>
</dbReference>
<dbReference type="AlphaFoldDB" id="A0AAE9L486"/>
<dbReference type="Pfam" id="PF14521">
    <property type="entry name" value="Aspzincin_M35"/>
    <property type="match status" value="1"/>
</dbReference>
<dbReference type="SUPFAM" id="SSF55486">
    <property type="entry name" value="Metalloproteases ('zincins'), catalytic domain"/>
    <property type="match status" value="1"/>
</dbReference>
<evidence type="ECO:0000313" key="3">
    <source>
        <dbReference type="EMBL" id="URF06401.1"/>
    </source>
</evidence>
<dbReference type="SMART" id="SM01351">
    <property type="entry name" value="Aspzincin_M35"/>
    <property type="match status" value="1"/>
</dbReference>
<dbReference type="RefSeq" id="WP_144203524.1">
    <property type="nucleotide sequence ID" value="NZ_CP097331.1"/>
</dbReference>
<sequence>MMRNDKRHMLDGASRTSTGGWLIATSDSTNMGKRLGLEGDHGTCPACKVGGPVYNDCDPRWTDMGKSVLVEGARVYCQCKEKPRVFASQYTMSSEVVSGNVKGAAAGADSKMPYTHNNLASRTTTPDAASLAAYEADPTMICPNMTNAEFYAAVMRVRDIAVAHMEARLMELARWSESDKDKVRIWFTNATPDIRKRLREGITRIRKISLSLTEKNFERFSEEAVRRVGCVPAAGKGDEPAWASVCKSDKTFAIFIGTTFCYLHEEKRNYQGIIENVSSMTTVFIHEVSHFPAAMDTVDRYSGIKAARLLAKLRNRFVIENADNIAAYVADVPNW</sequence>
<reference evidence="2 4" key="1">
    <citation type="submission" date="2019-05" db="EMBL/GenBank/DDBJ databases">
        <title>Whole genome sequence analysis of Cupriavidus campinensis S14E4C strain.</title>
        <authorList>
            <person name="Abbaszade G."/>
            <person name="Szabo A."/>
            <person name="Toumi M."/>
            <person name="Toth E."/>
        </authorList>
    </citation>
    <scope>NUCLEOTIDE SEQUENCE [LARGE SCALE GENOMIC DNA]</scope>
    <source>
        <strain evidence="2 4">S14E4C</strain>
    </source>
</reference>
<protein>
    <submittedName>
        <fullName evidence="3">M35 family metallo-endopeptidase</fullName>
        <ecNumber evidence="3">3.4.24.-</ecNumber>
    </submittedName>
</protein>
<dbReference type="EMBL" id="CP097331">
    <property type="protein sequence ID" value="URF06401.1"/>
    <property type="molecule type" value="Genomic_DNA"/>
</dbReference>
<organism evidence="3 5">
    <name type="scientific">Cupriavidus campinensis</name>
    <dbReference type="NCBI Taxonomy" id="151783"/>
    <lineage>
        <taxon>Bacteria</taxon>
        <taxon>Pseudomonadati</taxon>
        <taxon>Pseudomonadota</taxon>
        <taxon>Betaproteobacteria</taxon>
        <taxon>Burkholderiales</taxon>
        <taxon>Burkholderiaceae</taxon>
        <taxon>Cupriavidus</taxon>
    </lineage>
</organism>
<evidence type="ECO:0000313" key="4">
    <source>
        <dbReference type="Proteomes" id="UP000318943"/>
    </source>
</evidence>
<dbReference type="CDD" id="cd11007">
    <property type="entry name" value="M35_like_1"/>
    <property type="match status" value="1"/>
</dbReference>
<dbReference type="Proteomes" id="UP001056132">
    <property type="component" value="Chromosome 2"/>
</dbReference>
<dbReference type="InterPro" id="IPR024079">
    <property type="entry name" value="MetalloPept_cat_dom_sf"/>
</dbReference>
<dbReference type="CDD" id="cd14744">
    <property type="entry name" value="PAAR_CT_2"/>
    <property type="match status" value="1"/>
</dbReference>
<keyword evidence="4" id="KW-1185">Reference proteome</keyword>
<dbReference type="EC" id="3.4.24.-" evidence="3"/>
<accession>A0AAE9L486</accession>
<proteinExistence type="predicted"/>